<dbReference type="PANTHER" id="PTHR35282">
    <property type="entry name" value="F5D14.24 PROTEIN"/>
    <property type="match status" value="1"/>
</dbReference>
<dbReference type="PANTHER" id="PTHR35282:SF2">
    <property type="entry name" value="F5D14.24 PROTEIN"/>
    <property type="match status" value="1"/>
</dbReference>
<accession>A0AA36E2B2</accession>
<evidence type="ECO:0000313" key="2">
    <source>
        <dbReference type="Proteomes" id="UP001177003"/>
    </source>
</evidence>
<evidence type="ECO:0000313" key="1">
    <source>
        <dbReference type="EMBL" id="CAI9279357.1"/>
    </source>
</evidence>
<keyword evidence="2" id="KW-1185">Reference proteome</keyword>
<reference evidence="1" key="1">
    <citation type="submission" date="2023-04" db="EMBL/GenBank/DDBJ databases">
        <authorList>
            <person name="Vijverberg K."/>
            <person name="Xiong W."/>
            <person name="Schranz E."/>
        </authorList>
    </citation>
    <scope>NUCLEOTIDE SEQUENCE</scope>
</reference>
<dbReference type="AlphaFoldDB" id="A0AA36E2B2"/>
<organism evidence="1 2">
    <name type="scientific">Lactuca saligna</name>
    <name type="common">Willowleaf lettuce</name>
    <dbReference type="NCBI Taxonomy" id="75948"/>
    <lineage>
        <taxon>Eukaryota</taxon>
        <taxon>Viridiplantae</taxon>
        <taxon>Streptophyta</taxon>
        <taxon>Embryophyta</taxon>
        <taxon>Tracheophyta</taxon>
        <taxon>Spermatophyta</taxon>
        <taxon>Magnoliopsida</taxon>
        <taxon>eudicotyledons</taxon>
        <taxon>Gunneridae</taxon>
        <taxon>Pentapetalae</taxon>
        <taxon>asterids</taxon>
        <taxon>campanulids</taxon>
        <taxon>Asterales</taxon>
        <taxon>Asteraceae</taxon>
        <taxon>Cichorioideae</taxon>
        <taxon>Cichorieae</taxon>
        <taxon>Lactucinae</taxon>
        <taxon>Lactuca</taxon>
    </lineage>
</organism>
<dbReference type="InterPro" id="IPR049198">
    <property type="entry name" value="DUF6865"/>
</dbReference>
<protein>
    <submittedName>
        <fullName evidence="1">Uncharacterized protein</fullName>
    </submittedName>
</protein>
<dbReference type="Pfam" id="PF21737">
    <property type="entry name" value="DUF6865"/>
    <property type="match status" value="1"/>
</dbReference>
<dbReference type="EMBL" id="OX465080">
    <property type="protein sequence ID" value="CAI9279357.1"/>
    <property type="molecule type" value="Genomic_DNA"/>
</dbReference>
<gene>
    <name evidence="1" type="ORF">LSALG_LOCUS19162</name>
</gene>
<sequence>MRLFIFFLDRGVAPWCKVASCRGGVFHSWWCHMSSIMVREKQLRTRKPRTKGTKSHTRICCYMAKREFGSDVSEDLTRESLIALSYTLPDTNLSSTDVTKSSKSVKNVAEAVISDDREKFRADLISISYAESPDTKDLPVSTEKNKG</sequence>
<proteinExistence type="predicted"/>
<name>A0AA36E2B2_LACSI</name>
<dbReference type="Proteomes" id="UP001177003">
    <property type="component" value="Chromosome 4"/>
</dbReference>